<evidence type="ECO:0000256" key="1">
    <source>
        <dbReference type="SAM" id="MobiDB-lite"/>
    </source>
</evidence>
<dbReference type="Proteomes" id="UP001162060">
    <property type="component" value="Unassembled WGS sequence"/>
</dbReference>
<dbReference type="EMBL" id="CAKLBY020000229">
    <property type="protein sequence ID" value="CAK7938278.1"/>
    <property type="molecule type" value="Genomic_DNA"/>
</dbReference>
<protein>
    <submittedName>
        <fullName evidence="2">Uncharacterized protein</fullName>
    </submittedName>
</protein>
<accession>A0AAV1UYG8</accession>
<name>A0AAV1UYG8_9STRA</name>
<organism evidence="2 3">
    <name type="scientific">Peronospora matthiolae</name>
    <dbReference type="NCBI Taxonomy" id="2874970"/>
    <lineage>
        <taxon>Eukaryota</taxon>
        <taxon>Sar</taxon>
        <taxon>Stramenopiles</taxon>
        <taxon>Oomycota</taxon>
        <taxon>Peronosporomycetes</taxon>
        <taxon>Peronosporales</taxon>
        <taxon>Peronosporaceae</taxon>
        <taxon>Peronospora</taxon>
    </lineage>
</organism>
<dbReference type="AlphaFoldDB" id="A0AAV1UYG8"/>
<evidence type="ECO:0000313" key="3">
    <source>
        <dbReference type="Proteomes" id="UP001162060"/>
    </source>
</evidence>
<evidence type="ECO:0000313" key="2">
    <source>
        <dbReference type="EMBL" id="CAK7938278.1"/>
    </source>
</evidence>
<proteinExistence type="predicted"/>
<feature type="compositionally biased region" description="Basic and acidic residues" evidence="1">
    <location>
        <begin position="62"/>
        <end position="71"/>
    </location>
</feature>
<gene>
    <name evidence="2" type="ORF">PM001_LOCUS23428</name>
</gene>
<sequence length="71" mass="7494">MAFLSRRGRLVAQASGSTGNVVRAFAGELTNDGDAGKGSEGWPREVSANGNDGRDVVLTNEKNGKWDTVDQ</sequence>
<feature type="region of interest" description="Disordered" evidence="1">
    <location>
        <begin position="30"/>
        <end position="71"/>
    </location>
</feature>
<reference evidence="2" key="1">
    <citation type="submission" date="2024-01" db="EMBL/GenBank/DDBJ databases">
        <authorList>
            <person name="Webb A."/>
        </authorList>
    </citation>
    <scope>NUCLEOTIDE SEQUENCE</scope>
    <source>
        <strain evidence="2">Pm1</strain>
    </source>
</reference>
<comment type="caution">
    <text evidence="2">The sequence shown here is derived from an EMBL/GenBank/DDBJ whole genome shotgun (WGS) entry which is preliminary data.</text>
</comment>